<proteinExistence type="predicted"/>
<organism evidence="1 2">
    <name type="scientific">Lactiplantibacillus plantarum subsp. plantarum</name>
    <dbReference type="NCBI Taxonomy" id="337330"/>
    <lineage>
        <taxon>Bacteria</taxon>
        <taxon>Bacillati</taxon>
        <taxon>Bacillota</taxon>
        <taxon>Bacilli</taxon>
        <taxon>Lactobacillales</taxon>
        <taxon>Lactobacillaceae</taxon>
        <taxon>Lactiplantibacillus</taxon>
    </lineage>
</organism>
<accession>A0A2S3U8R3</accession>
<protein>
    <submittedName>
        <fullName evidence="1">Uncharacterized protein</fullName>
    </submittedName>
</protein>
<dbReference type="AlphaFoldDB" id="A0A2S3U8R3"/>
<sequence>MFELLQKKNPTYHIYRVTDPEFDQYAKVLTLSDTMRRWQL</sequence>
<comment type="caution">
    <text evidence="1">The sequence shown here is derived from an EMBL/GenBank/DDBJ whole genome shotgun (WGS) entry which is preliminary data.</text>
</comment>
<evidence type="ECO:0000313" key="1">
    <source>
        <dbReference type="EMBL" id="POD88481.1"/>
    </source>
</evidence>
<reference evidence="1 2" key="1">
    <citation type="submission" date="2017-06" db="EMBL/GenBank/DDBJ databases">
        <title>Genome sequence of Lactobacillus plantarum subsp. plantarum strain SRCM101258.</title>
        <authorList>
            <person name="Cho S.H."/>
        </authorList>
    </citation>
    <scope>NUCLEOTIDE SEQUENCE [LARGE SCALE GENOMIC DNA]</scope>
    <source>
        <strain evidence="1 2">SRCM101258</strain>
    </source>
</reference>
<gene>
    <name evidence="1" type="ORF">S101258_00754</name>
</gene>
<evidence type="ECO:0000313" key="2">
    <source>
        <dbReference type="Proteomes" id="UP000236990"/>
    </source>
</evidence>
<dbReference type="EMBL" id="NKCZ01000074">
    <property type="protein sequence ID" value="POD88481.1"/>
    <property type="molecule type" value="Genomic_DNA"/>
</dbReference>
<name>A0A2S3U8R3_LACPN</name>
<dbReference type="Proteomes" id="UP000236990">
    <property type="component" value="Unassembled WGS sequence"/>
</dbReference>